<dbReference type="InterPro" id="IPR045090">
    <property type="entry name" value="Pept_M3A_M3B"/>
</dbReference>
<dbReference type="GO" id="GO:0006508">
    <property type="term" value="P:proteolysis"/>
    <property type="evidence" value="ECO:0007669"/>
    <property type="project" value="UniProtKB-KW"/>
</dbReference>
<evidence type="ECO:0000256" key="1">
    <source>
        <dbReference type="ARBA" id="ARBA00006040"/>
    </source>
</evidence>
<sequence length="686" mass="78932">MSPGKIKEAPQPPPLFTATPTSIIEDAKRLIDQSRKVQDQVVSTVQPENATFQNTLLPLAQEENRVSVYRYVLTFYRDVSPDAELRKASSDADQVFDDFERDTGLRKELFALVDEVFKKDNEDLDDESLLYLKKTHRRFFTNGMGLPAGPRRDRFKQIKKRLSEIAIEFRKNLVEEDGELWFTPEELAGVPDDVLSGWEKGADGSEHQGKLRLTFQYTDYFPVLDNARHEETRRRAFIANDNKCNQNVPLFKEAMVLRDEAARLLGYPNHTAYRLEDRMAKLPEKVNSFLDGLISKFTAKGHEELEKLKELKGADVGDRFDGHYYLWDRRFYHRLMMKKDYAVDQQKIAEYFPLDSTFQKMLAIFEDLFGLKFIELNGESDFVWHSDVRLFSVWDDEAEGGEFLGYLYIDLHPRPGKYGHAANFNLRRGFIDASGKRSYPATALVCNFTKSTPAKPSLLKHGELLMLFHELGHGIHDLVAKTAFAHFHGTQTVDDFCETPSKMLENWFWSPIPLQSISQHYHTGESIPDDMIHRLVQTRQVNIALSYLQQLSLSMFDIAVHSPESHEAIQEMNTSEVFNSIRKTVALAEGPEVQLGRYDWGHGEVIWSHLLGAYDVGYYGYLQAELYALDMFSTFFQSDPLNAKEGRRFRRMVLEKGGGQDEMKTLVDYLGREPNSNSLYESLGII</sequence>
<evidence type="ECO:0000313" key="10">
    <source>
        <dbReference type="Proteomes" id="UP000248423"/>
    </source>
</evidence>
<name>A0A319DV56_ASPSB</name>
<keyword evidence="6 7" id="KW-0482">Metalloprotease</keyword>
<dbReference type="InterPro" id="IPR024079">
    <property type="entry name" value="MetalloPept_cat_dom_sf"/>
</dbReference>
<dbReference type="STRING" id="1448318.A0A319DV56"/>
<gene>
    <name evidence="9" type="ORF">BO78DRAFT_353270</name>
</gene>
<keyword evidence="5 7" id="KW-0862">Zinc</keyword>
<dbReference type="PANTHER" id="PTHR11804">
    <property type="entry name" value="PROTEASE M3 THIMET OLIGOPEPTIDASE-RELATED"/>
    <property type="match status" value="1"/>
</dbReference>
<evidence type="ECO:0000256" key="4">
    <source>
        <dbReference type="ARBA" id="ARBA00022801"/>
    </source>
</evidence>
<accession>A0A319DV56</accession>
<proteinExistence type="inferred from homology"/>
<dbReference type="GO" id="GO:0046872">
    <property type="term" value="F:metal ion binding"/>
    <property type="evidence" value="ECO:0007669"/>
    <property type="project" value="UniProtKB-UniRule"/>
</dbReference>
<comment type="similarity">
    <text evidence="1 7">Belongs to the peptidase M3 family.</text>
</comment>
<dbReference type="InterPro" id="IPR024080">
    <property type="entry name" value="Neurolysin/TOP_N"/>
</dbReference>
<reference evidence="9 10" key="1">
    <citation type="submission" date="2018-02" db="EMBL/GenBank/DDBJ databases">
        <title>The genomes of Aspergillus section Nigri reveals drivers in fungal speciation.</title>
        <authorList>
            <consortium name="DOE Joint Genome Institute"/>
            <person name="Vesth T.C."/>
            <person name="Nybo J."/>
            <person name="Theobald S."/>
            <person name="Brandl J."/>
            <person name="Frisvad J.C."/>
            <person name="Nielsen K.F."/>
            <person name="Lyhne E.K."/>
            <person name="Kogle M.E."/>
            <person name="Kuo A."/>
            <person name="Riley R."/>
            <person name="Clum A."/>
            <person name="Nolan M."/>
            <person name="Lipzen A."/>
            <person name="Salamov A."/>
            <person name="Henrissat B."/>
            <person name="Wiebenga A."/>
            <person name="De vries R.P."/>
            <person name="Grigoriev I.V."/>
            <person name="Mortensen U.H."/>
            <person name="Andersen M.R."/>
            <person name="Baker S.E."/>
        </authorList>
    </citation>
    <scope>NUCLEOTIDE SEQUENCE [LARGE SCALE GENOMIC DNA]</scope>
    <source>
        <strain evidence="9 10">CBS 121057</strain>
    </source>
</reference>
<keyword evidence="3 7" id="KW-0479">Metal-binding</keyword>
<evidence type="ECO:0000313" key="9">
    <source>
        <dbReference type="EMBL" id="PYI01611.1"/>
    </source>
</evidence>
<protein>
    <submittedName>
        <fullName evidence="9">Metallopeptidase MepB</fullName>
    </submittedName>
</protein>
<evidence type="ECO:0000256" key="5">
    <source>
        <dbReference type="ARBA" id="ARBA00022833"/>
    </source>
</evidence>
<dbReference type="GO" id="GO:0004222">
    <property type="term" value="F:metalloendopeptidase activity"/>
    <property type="evidence" value="ECO:0007669"/>
    <property type="project" value="InterPro"/>
</dbReference>
<dbReference type="FunFam" id="3.40.390.10:FF:000006">
    <property type="entry name" value="Thimet oligopeptidase 1"/>
    <property type="match status" value="1"/>
</dbReference>
<evidence type="ECO:0000256" key="6">
    <source>
        <dbReference type="ARBA" id="ARBA00023049"/>
    </source>
</evidence>
<dbReference type="Gene3D" id="1.10.1370.10">
    <property type="entry name" value="Neurolysin, domain 3"/>
    <property type="match status" value="1"/>
</dbReference>
<dbReference type="AlphaFoldDB" id="A0A319DV56"/>
<keyword evidence="10" id="KW-1185">Reference proteome</keyword>
<evidence type="ECO:0000256" key="7">
    <source>
        <dbReference type="RuleBase" id="RU003435"/>
    </source>
</evidence>
<keyword evidence="2 7" id="KW-0645">Protease</keyword>
<dbReference type="Pfam" id="PF01432">
    <property type="entry name" value="Peptidase_M3"/>
    <property type="match status" value="1"/>
</dbReference>
<dbReference type="InterPro" id="IPR024077">
    <property type="entry name" value="Neurolysin/TOP_dom2"/>
</dbReference>
<dbReference type="GO" id="GO:0005758">
    <property type="term" value="C:mitochondrial intermembrane space"/>
    <property type="evidence" value="ECO:0007669"/>
    <property type="project" value="TreeGrafter"/>
</dbReference>
<organism evidence="9 10">
    <name type="scientific">Aspergillus sclerotiicarbonarius (strain CBS 121057 / IBT 28362)</name>
    <dbReference type="NCBI Taxonomy" id="1448318"/>
    <lineage>
        <taxon>Eukaryota</taxon>
        <taxon>Fungi</taxon>
        <taxon>Dikarya</taxon>
        <taxon>Ascomycota</taxon>
        <taxon>Pezizomycotina</taxon>
        <taxon>Eurotiomycetes</taxon>
        <taxon>Eurotiomycetidae</taxon>
        <taxon>Eurotiales</taxon>
        <taxon>Aspergillaceae</taxon>
        <taxon>Aspergillus</taxon>
        <taxon>Aspergillus subgen. Circumdati</taxon>
    </lineage>
</organism>
<keyword evidence="4 7" id="KW-0378">Hydrolase</keyword>
<dbReference type="SUPFAM" id="SSF55486">
    <property type="entry name" value="Metalloproteases ('zincins'), catalytic domain"/>
    <property type="match status" value="1"/>
</dbReference>
<comment type="cofactor">
    <cofactor evidence="7">
        <name>Zn(2+)</name>
        <dbReference type="ChEBI" id="CHEBI:29105"/>
    </cofactor>
    <text evidence="7">Binds 1 zinc ion.</text>
</comment>
<dbReference type="EMBL" id="KZ826410">
    <property type="protein sequence ID" value="PYI01611.1"/>
    <property type="molecule type" value="Genomic_DNA"/>
</dbReference>
<dbReference type="OrthoDB" id="534666at2759"/>
<evidence type="ECO:0000259" key="8">
    <source>
        <dbReference type="Pfam" id="PF01432"/>
    </source>
</evidence>
<dbReference type="GO" id="GO:0006518">
    <property type="term" value="P:peptide metabolic process"/>
    <property type="evidence" value="ECO:0007669"/>
    <property type="project" value="TreeGrafter"/>
</dbReference>
<dbReference type="Gene3D" id="1.20.1050.40">
    <property type="entry name" value="Endopeptidase. Chain P, domain 1"/>
    <property type="match status" value="1"/>
</dbReference>
<dbReference type="Gene3D" id="3.40.390.10">
    <property type="entry name" value="Collagenase (Catalytic Domain)"/>
    <property type="match status" value="1"/>
</dbReference>
<dbReference type="CDD" id="cd06455">
    <property type="entry name" value="M3A_TOP"/>
    <property type="match status" value="1"/>
</dbReference>
<dbReference type="VEuPathDB" id="FungiDB:BO78DRAFT_353270"/>
<evidence type="ECO:0000256" key="2">
    <source>
        <dbReference type="ARBA" id="ARBA00022670"/>
    </source>
</evidence>
<dbReference type="InterPro" id="IPR001567">
    <property type="entry name" value="Pept_M3A_M3B_dom"/>
</dbReference>
<feature type="domain" description="Peptidase M3A/M3B catalytic" evidence="8">
    <location>
        <begin position="225"/>
        <end position="684"/>
    </location>
</feature>
<dbReference type="PANTHER" id="PTHR11804:SF84">
    <property type="entry name" value="SACCHAROLYSIN"/>
    <property type="match status" value="1"/>
</dbReference>
<dbReference type="Proteomes" id="UP000248423">
    <property type="component" value="Unassembled WGS sequence"/>
</dbReference>
<evidence type="ECO:0000256" key="3">
    <source>
        <dbReference type="ARBA" id="ARBA00022723"/>
    </source>
</evidence>